<sequence length="357" mass="40638">MTTMTDVASGWSLSDHVPDQVIASCLYDTQGWLREWENNPIEHRVRHAYVHTRPEGEDGSSVLPLYLTTQSPFWHGYEVQVGLVGRFGNPIVFAGSTYSMYSKRGRVPAELIRGAYDTAMEWIADGDAETLVVPNLTKEGVADWVATVGPPTGRVLLERTYSCEMSRDYEAHVHERLPNKIRRDVARRLRRAHERGLRVEMVEGDAAHELVPAAFPLTVDTSDKNDWPALFDQEALHSMLRVPGAMMLTAKLGDRLVGAFFGFRRGDEVTYMCGGVEYATLNEYSTYIALMYGGTRWAYENGMRRIEWGRDNYRFKERHGLTGTNLYALVYTPRPQPDLSVDIAHMHWVLFDYIEAH</sequence>
<dbReference type="SUPFAM" id="SSF55729">
    <property type="entry name" value="Acyl-CoA N-acyltransferases (Nat)"/>
    <property type="match status" value="1"/>
</dbReference>
<keyword evidence="3" id="KW-1185">Reference proteome</keyword>
<gene>
    <name evidence="2" type="ORF">F5972_00510</name>
</gene>
<proteinExistence type="predicted"/>
<accession>A0A5J5KBL9</accession>
<dbReference type="EMBL" id="VYTZ01000001">
    <property type="protein sequence ID" value="KAA9381369.1"/>
    <property type="molecule type" value="Genomic_DNA"/>
</dbReference>
<dbReference type="InterPro" id="IPR016181">
    <property type="entry name" value="Acyl_CoA_acyltransferase"/>
</dbReference>
<evidence type="ECO:0000313" key="2">
    <source>
        <dbReference type="EMBL" id="KAA9381369.1"/>
    </source>
</evidence>
<reference evidence="2 3" key="1">
    <citation type="submission" date="2019-09" db="EMBL/GenBank/DDBJ databases">
        <title>Screening of Novel Bioactive Compounds from Soil-Associated.</title>
        <authorList>
            <person name="Gong X."/>
        </authorList>
    </citation>
    <scope>NUCLEOTIDE SEQUENCE [LARGE SCALE GENOMIC DNA]</scope>
    <source>
        <strain evidence="2 3">Gxj-6</strain>
    </source>
</reference>
<dbReference type="AlphaFoldDB" id="A0A5J5KBL9"/>
<dbReference type="RefSeq" id="WP_150929988.1">
    <property type="nucleotide sequence ID" value="NZ_VYTZ01000001.1"/>
</dbReference>
<comment type="caution">
    <text evidence="2">The sequence shown here is derived from an EMBL/GenBank/DDBJ whole genome shotgun (WGS) entry which is preliminary data.</text>
</comment>
<dbReference type="Gene3D" id="3.40.630.30">
    <property type="match status" value="1"/>
</dbReference>
<feature type="domain" description="BioF2-like acetyltransferase" evidence="1">
    <location>
        <begin position="180"/>
        <end position="317"/>
    </location>
</feature>
<protein>
    <submittedName>
        <fullName evidence="2">GNAT family N-acetyltransferase</fullName>
    </submittedName>
</protein>
<evidence type="ECO:0000313" key="3">
    <source>
        <dbReference type="Proteomes" id="UP000327011"/>
    </source>
</evidence>
<dbReference type="Proteomes" id="UP000327011">
    <property type="component" value="Unassembled WGS sequence"/>
</dbReference>
<organism evidence="2 3">
    <name type="scientific">Microbispora cellulosiformans</name>
    <dbReference type="NCBI Taxonomy" id="2614688"/>
    <lineage>
        <taxon>Bacteria</taxon>
        <taxon>Bacillati</taxon>
        <taxon>Actinomycetota</taxon>
        <taxon>Actinomycetes</taxon>
        <taxon>Streptosporangiales</taxon>
        <taxon>Streptosporangiaceae</taxon>
        <taxon>Microbispora</taxon>
    </lineage>
</organism>
<evidence type="ECO:0000259" key="1">
    <source>
        <dbReference type="Pfam" id="PF13480"/>
    </source>
</evidence>
<name>A0A5J5KBL9_9ACTN</name>
<dbReference type="GO" id="GO:0016740">
    <property type="term" value="F:transferase activity"/>
    <property type="evidence" value="ECO:0007669"/>
    <property type="project" value="UniProtKB-KW"/>
</dbReference>
<dbReference type="Pfam" id="PF13480">
    <property type="entry name" value="Acetyltransf_6"/>
    <property type="match status" value="1"/>
</dbReference>
<keyword evidence="2" id="KW-0808">Transferase</keyword>
<dbReference type="InterPro" id="IPR038740">
    <property type="entry name" value="BioF2-like_GNAT_dom"/>
</dbReference>